<dbReference type="Gene3D" id="1.25.40.390">
    <property type="match status" value="1"/>
</dbReference>
<gene>
    <name evidence="8" type="ORF">ECE50_009060</name>
</gene>
<reference evidence="8" key="1">
    <citation type="submission" date="2020-05" db="EMBL/GenBank/DDBJ databases">
        <title>Chitinophaga laudate sp. nov., isolated from a tropical peat swamp.</title>
        <authorList>
            <person name="Goh C.B.S."/>
            <person name="Lee M.S."/>
            <person name="Parimannan S."/>
            <person name="Pasbakhsh P."/>
            <person name="Yule C.M."/>
            <person name="Rajandas H."/>
            <person name="Loke S."/>
            <person name="Croft L."/>
            <person name="Tan J.B.L."/>
        </authorList>
    </citation>
    <scope>NUCLEOTIDE SEQUENCE</scope>
    <source>
        <strain evidence="8">Mgbs1</strain>
    </source>
</reference>
<dbReference type="AlphaFoldDB" id="A0A3S1CZ22"/>
<dbReference type="SUPFAM" id="SSF48452">
    <property type="entry name" value="TPR-like"/>
    <property type="match status" value="1"/>
</dbReference>
<keyword evidence="4" id="KW-0472">Membrane</keyword>
<dbReference type="Proteomes" id="UP000281028">
    <property type="component" value="Unassembled WGS sequence"/>
</dbReference>
<dbReference type="InterPro" id="IPR012944">
    <property type="entry name" value="SusD_RagB_dom"/>
</dbReference>
<dbReference type="GO" id="GO:0009279">
    <property type="term" value="C:cell outer membrane"/>
    <property type="evidence" value="ECO:0007669"/>
    <property type="project" value="UniProtKB-SubCell"/>
</dbReference>
<evidence type="ECO:0000256" key="4">
    <source>
        <dbReference type="ARBA" id="ARBA00023136"/>
    </source>
</evidence>
<feature type="domain" description="SusD-like N-terminal" evidence="7">
    <location>
        <begin position="104"/>
        <end position="238"/>
    </location>
</feature>
<evidence type="ECO:0000259" key="6">
    <source>
        <dbReference type="Pfam" id="PF07980"/>
    </source>
</evidence>
<dbReference type="EMBL" id="RIAR02000001">
    <property type="protein sequence ID" value="NSL86977.1"/>
    <property type="molecule type" value="Genomic_DNA"/>
</dbReference>
<evidence type="ECO:0000256" key="2">
    <source>
        <dbReference type="ARBA" id="ARBA00006275"/>
    </source>
</evidence>
<dbReference type="PROSITE" id="PS51257">
    <property type="entry name" value="PROKAR_LIPOPROTEIN"/>
    <property type="match status" value="1"/>
</dbReference>
<dbReference type="InterPro" id="IPR033985">
    <property type="entry name" value="SusD-like_N"/>
</dbReference>
<keyword evidence="9" id="KW-1185">Reference proteome</keyword>
<evidence type="ECO:0000256" key="1">
    <source>
        <dbReference type="ARBA" id="ARBA00004442"/>
    </source>
</evidence>
<evidence type="ECO:0000256" key="5">
    <source>
        <dbReference type="ARBA" id="ARBA00023237"/>
    </source>
</evidence>
<sequence>MKKTVIIALLALVLTSCKKFLAERSQTAVVPTTTKEFGEILYSNGYAGTSMILQPYLVLMDDDIQCFNGEALKENQKTILSNGGMFQWQPDFIDLAINAGNPEINTLNSWGTYYKLIMGTNVALHYLDNSIGTDNDKTKYKGEAYTLRALYHFQLVNLYARPYNDSSTTPDKSPGIPLMLSPDLSESLPVRATVKEVYDQIQKDLEAGITLLEQFKGVQPLYRMSHVAAHMLASRVYLYMEEWEKARIHADYVLKYAPPLANLKEWGDPFTTSMRLTGLKGVETIWCYGSQQSFTSLGTGQGYDLSPELIKSFEPGDLRNGTYFYQIPDFMKPYVTSDYSSLKYPAELSGIDLSFTMRTAEAYLNRAEACIQLYRTKGDAGAAQLALNDLNKLRITRIDHSHFAEWTLMPGDALLAKYREERRRELFHEAGHRWFDLRRYGMPAIRHIYMPDLYTQQIYELKKGDPQYTLPIPREALIRNPKLQQNQQLGGLRLPR</sequence>
<accession>A0A3S1CZ22</accession>
<organism evidence="8 9">
    <name type="scientific">Chitinophaga solisilvae</name>
    <dbReference type="NCBI Taxonomy" id="1233460"/>
    <lineage>
        <taxon>Bacteria</taxon>
        <taxon>Pseudomonadati</taxon>
        <taxon>Bacteroidota</taxon>
        <taxon>Chitinophagia</taxon>
        <taxon>Chitinophagales</taxon>
        <taxon>Chitinophagaceae</taxon>
        <taxon>Chitinophaga</taxon>
    </lineage>
</organism>
<comment type="subcellular location">
    <subcellularLocation>
        <location evidence="1">Cell outer membrane</location>
    </subcellularLocation>
</comment>
<keyword evidence="5" id="KW-0998">Cell outer membrane</keyword>
<feature type="domain" description="RagB/SusD" evidence="6">
    <location>
        <begin position="355"/>
        <end position="487"/>
    </location>
</feature>
<evidence type="ECO:0000259" key="7">
    <source>
        <dbReference type="Pfam" id="PF14322"/>
    </source>
</evidence>
<dbReference type="Pfam" id="PF07980">
    <property type="entry name" value="SusD_RagB"/>
    <property type="match status" value="1"/>
</dbReference>
<dbReference type="Pfam" id="PF14322">
    <property type="entry name" value="SusD-like_3"/>
    <property type="match status" value="1"/>
</dbReference>
<evidence type="ECO:0000313" key="9">
    <source>
        <dbReference type="Proteomes" id="UP000281028"/>
    </source>
</evidence>
<comment type="similarity">
    <text evidence="2">Belongs to the SusD family.</text>
</comment>
<dbReference type="OrthoDB" id="1094477at2"/>
<evidence type="ECO:0000313" key="8">
    <source>
        <dbReference type="EMBL" id="NSL86977.1"/>
    </source>
</evidence>
<proteinExistence type="inferred from homology"/>
<comment type="caution">
    <text evidence="8">The sequence shown here is derived from an EMBL/GenBank/DDBJ whole genome shotgun (WGS) entry which is preliminary data.</text>
</comment>
<evidence type="ECO:0000256" key="3">
    <source>
        <dbReference type="ARBA" id="ARBA00022729"/>
    </source>
</evidence>
<name>A0A3S1CZ22_9BACT</name>
<protein>
    <submittedName>
        <fullName evidence="8">RagB/SusD family nutrient uptake outer membrane protein</fullName>
    </submittedName>
</protein>
<dbReference type="InterPro" id="IPR011990">
    <property type="entry name" value="TPR-like_helical_dom_sf"/>
</dbReference>
<keyword evidence="3" id="KW-0732">Signal</keyword>